<evidence type="ECO:0000313" key="4">
    <source>
        <dbReference type="Proteomes" id="UP000446348"/>
    </source>
</evidence>
<reference evidence="3 4" key="1">
    <citation type="submission" date="2018-08" db="EMBL/GenBank/DDBJ databases">
        <title>Murine metabolic-syndrome-specific gut microbial biobank.</title>
        <authorList>
            <person name="Liu C."/>
        </authorList>
    </citation>
    <scope>NUCLEOTIDE SEQUENCE [LARGE SCALE GENOMIC DNA]</scope>
    <source>
        <strain evidence="3 4">X69</strain>
    </source>
</reference>
<keyword evidence="2" id="KW-0472">Membrane</keyword>
<organism evidence="3 4">
    <name type="scientific">Anaerotruncus colihominis</name>
    <dbReference type="NCBI Taxonomy" id="169435"/>
    <lineage>
        <taxon>Bacteria</taxon>
        <taxon>Bacillati</taxon>
        <taxon>Bacillota</taxon>
        <taxon>Clostridia</taxon>
        <taxon>Eubacteriales</taxon>
        <taxon>Oscillospiraceae</taxon>
        <taxon>Anaerotruncus</taxon>
    </lineage>
</organism>
<gene>
    <name evidence="3" type="ORF">D3Z39_12730</name>
</gene>
<dbReference type="AlphaFoldDB" id="A0A845RLK2"/>
<accession>A0A845RLK2</accession>
<keyword evidence="2" id="KW-1133">Transmembrane helix</keyword>
<evidence type="ECO:0000256" key="2">
    <source>
        <dbReference type="SAM" id="Phobius"/>
    </source>
</evidence>
<comment type="caution">
    <text evidence="3">The sequence shown here is derived from an EMBL/GenBank/DDBJ whole genome shotgun (WGS) entry which is preliminary data.</text>
</comment>
<keyword evidence="2" id="KW-0812">Transmembrane</keyword>
<feature type="transmembrane region" description="Helical" evidence="2">
    <location>
        <begin position="47"/>
        <end position="69"/>
    </location>
</feature>
<evidence type="ECO:0000313" key="3">
    <source>
        <dbReference type="EMBL" id="NBI79715.1"/>
    </source>
</evidence>
<proteinExistence type="predicted"/>
<feature type="transmembrane region" description="Helical" evidence="2">
    <location>
        <begin position="14"/>
        <end position="35"/>
    </location>
</feature>
<feature type="region of interest" description="Disordered" evidence="1">
    <location>
        <begin position="133"/>
        <end position="160"/>
    </location>
</feature>
<dbReference type="EMBL" id="QXWZ01000024">
    <property type="protein sequence ID" value="NBI79715.1"/>
    <property type="molecule type" value="Genomic_DNA"/>
</dbReference>
<protein>
    <submittedName>
        <fullName evidence="3">Uncharacterized protein</fullName>
    </submittedName>
</protein>
<sequence>MNEEMVNEIFFSNFLKVVLPFAITMIVFMIIRILFRRAFWDMPKVKAIVDAVLVLIFLLVCVVFVWPLVRYLIETNDIPDGDVFVNEDGTPYEYHDPTEWFDVASGVEFHDPFDPENWPDIVSHLEFPDPFDPENWPDVVSGVESDASKRSDDYDASLTE</sequence>
<name>A0A845RLK2_9FIRM</name>
<dbReference type="Proteomes" id="UP000446348">
    <property type="component" value="Unassembled WGS sequence"/>
</dbReference>
<evidence type="ECO:0000256" key="1">
    <source>
        <dbReference type="SAM" id="MobiDB-lite"/>
    </source>
</evidence>